<dbReference type="PROSITE" id="PS01124">
    <property type="entry name" value="HTH_ARAC_FAMILY_2"/>
    <property type="match status" value="1"/>
</dbReference>
<sequence>MASGHGADRIEGFEAAASRAFAPLRMHTGDGGPGFRGTFESTRVDEVVLTRIRADPVVVRRDRSVMGSSDPDLIKVAWHVAGSAGVEQGDRRCVLEPGDLVVYETGHPYELPFWESYDTVVAGVPAHLFGAHADLLRRRTAVPVRAGAGLGGLLGPVFEGMAAGTGEGSASSAQHHLATALVSLVCAAFTDAVPEDGSDPWERIRSYCLARLGDPDLSVVSVAARWGVLDAGHLGRMLRAEFGESAREIRARAREGRADAQAGRVTGPDRPFA</sequence>
<protein>
    <recommendedName>
        <fullName evidence="2">HTH araC/xylS-type domain-containing protein</fullName>
    </recommendedName>
</protein>
<dbReference type="EMBL" id="JADBGI010000043">
    <property type="protein sequence ID" value="MBE3002365.1"/>
    <property type="molecule type" value="Genomic_DNA"/>
</dbReference>
<gene>
    <name evidence="3" type="ORF">IDM40_27240</name>
</gene>
<evidence type="ECO:0000256" key="1">
    <source>
        <dbReference type="SAM" id="MobiDB-lite"/>
    </source>
</evidence>
<comment type="caution">
    <text evidence="3">The sequence shown here is derived from an EMBL/GenBank/DDBJ whole genome shotgun (WGS) entry which is preliminary data.</text>
</comment>
<feature type="region of interest" description="Disordered" evidence="1">
    <location>
        <begin position="253"/>
        <end position="273"/>
    </location>
</feature>
<evidence type="ECO:0000259" key="2">
    <source>
        <dbReference type="PROSITE" id="PS01124"/>
    </source>
</evidence>
<name>A0ABR9PEU7_9ACTN</name>
<dbReference type="RefSeq" id="WP_193124948.1">
    <property type="nucleotide sequence ID" value="NZ_JADBGI010000043.1"/>
</dbReference>
<evidence type="ECO:0000313" key="4">
    <source>
        <dbReference type="Proteomes" id="UP000806528"/>
    </source>
</evidence>
<dbReference type="InterPro" id="IPR018060">
    <property type="entry name" value="HTH_AraC"/>
</dbReference>
<keyword evidence="4" id="KW-1185">Reference proteome</keyword>
<dbReference type="Pfam" id="PF14525">
    <property type="entry name" value="AraC_binding_2"/>
    <property type="match status" value="1"/>
</dbReference>
<evidence type="ECO:0000313" key="3">
    <source>
        <dbReference type="EMBL" id="MBE3002365.1"/>
    </source>
</evidence>
<accession>A0ABR9PEU7</accession>
<proteinExistence type="predicted"/>
<dbReference type="Proteomes" id="UP000806528">
    <property type="component" value="Unassembled WGS sequence"/>
</dbReference>
<reference evidence="3 4" key="1">
    <citation type="submission" date="2020-09" db="EMBL/GenBank/DDBJ databases">
        <title>Diversity and distribution of actinomycetes associated with coral in the coast of Hainan.</title>
        <authorList>
            <person name="Li F."/>
        </authorList>
    </citation>
    <scope>NUCLEOTIDE SEQUENCE [LARGE SCALE GENOMIC DNA]</scope>
    <source>
        <strain evidence="3 4">HNM0947</strain>
    </source>
</reference>
<dbReference type="InterPro" id="IPR035418">
    <property type="entry name" value="AraC-bd_2"/>
</dbReference>
<organism evidence="3 4">
    <name type="scientific">Nocardiopsis coralli</name>
    <dbReference type="NCBI Taxonomy" id="2772213"/>
    <lineage>
        <taxon>Bacteria</taxon>
        <taxon>Bacillati</taxon>
        <taxon>Actinomycetota</taxon>
        <taxon>Actinomycetes</taxon>
        <taxon>Streptosporangiales</taxon>
        <taxon>Nocardiopsidaceae</taxon>
        <taxon>Nocardiopsis</taxon>
    </lineage>
</organism>
<feature type="domain" description="HTH araC/xylS-type" evidence="2">
    <location>
        <begin position="212"/>
        <end position="252"/>
    </location>
</feature>